<dbReference type="InterPro" id="IPR050615">
    <property type="entry name" value="ATP-dep_DNA_Helicase"/>
</dbReference>
<dbReference type="SMART" id="SM00487">
    <property type="entry name" value="DEXDc"/>
    <property type="match status" value="1"/>
</dbReference>
<feature type="domain" description="Helicase C-terminal" evidence="6">
    <location>
        <begin position="302"/>
        <end position="486"/>
    </location>
</feature>
<sequence length="846" mass="97470">MYEPTDYKLINLDQLRNQSANYHSKIPFQHQIEAFEALSKTFKFGSEKPGSGILVLPTGAGKTFTAVRWLSDHVIPKNIKILWLAPSFYLLDQAFDTFEKGAKDIPEPKKTLNIRCVSSNPSHAKASSIQLTDDIVIMTIQTAINNLHTDALDRFGNKFETAFKKFIDYCRETGLFVVVDEAHHSPAYGCRNLLIGEKDSALGLRGLFPQLNLLGLTATPTYNDKARRGWLWKIFENEIIYEAKKESLILQGILAKSNYIEVSTGKEWEIDDGLYERLVKQHKDLPESIIEKLATDKPRNNFIADAYVSNKDSYGKTIIFADRWFQCIYIKEKLLEKGVRVDAIYSHIDADPGSADARNKRTQSDNQRILDEFKNNKLDVLINVRMLTEGADIPNVKTVFITRQTTSSILMTQMIGRALRGEKVGGSAEANIVLFFDDWKRLVDWANPKDSDTIDKEKVSVKGYYPLEYISIRLVEELSKSIESGGDYQIEYKKICPIGWYKTEIVYANVDNQHELMESFTEFVMVYEHTKSKLDSFILFIRSTNLLDEWSKEYLDDKWMQSQVQQWISDGFERKTDNIGGKLDSDLIKIVRHIAQNQSVPIYHPFEERELYDLDKIAYKVIDFPPRLKHEYLDEEFSKSETLWKVFYKSLIRFETAVDAAIINIIYQPTPQSTLTVINLLKTEDRELTEVEKEEVKARDRCTCLCCGVNTKGKLQIDHIKPFSMGGKTSIENSQTLCVTCNRCKGQNEIDFRCNTTKLINPKNLDLSFISEGEKAIKTITRVVNFFYHCKAVSKIDWEVYTYTYNIYLYPSNNPEWLLKHKAELLNLIQNKLGCHAEYINVTTMK</sequence>
<dbReference type="SUPFAM" id="SSF52540">
    <property type="entry name" value="P-loop containing nucleoside triphosphate hydrolases"/>
    <property type="match status" value="1"/>
</dbReference>
<dbReference type="GO" id="GO:0008270">
    <property type="term" value="F:zinc ion binding"/>
    <property type="evidence" value="ECO:0007669"/>
    <property type="project" value="InterPro"/>
</dbReference>
<dbReference type="EMBL" id="CP124543">
    <property type="protein sequence ID" value="WGV24237.1"/>
    <property type="molecule type" value="Genomic_DNA"/>
</dbReference>
<evidence type="ECO:0000313" key="7">
    <source>
        <dbReference type="EMBL" id="WGV24237.1"/>
    </source>
</evidence>
<keyword evidence="1" id="KW-0547">Nucleotide-binding</keyword>
<evidence type="ECO:0000256" key="4">
    <source>
        <dbReference type="ARBA" id="ARBA00022840"/>
    </source>
</evidence>
<keyword evidence="3 7" id="KW-0347">Helicase</keyword>
<dbReference type="Proteomes" id="UP001223520">
    <property type="component" value="Chromosome"/>
</dbReference>
<dbReference type="InterPro" id="IPR006935">
    <property type="entry name" value="Helicase/UvrB_N"/>
</dbReference>
<accession>A0AAJ6P840</accession>
<dbReference type="GO" id="GO:0016787">
    <property type="term" value="F:hydrolase activity"/>
    <property type="evidence" value="ECO:0007669"/>
    <property type="project" value="UniProtKB-KW"/>
</dbReference>
<dbReference type="InterPro" id="IPR027417">
    <property type="entry name" value="P-loop_NTPase"/>
</dbReference>
<dbReference type="RefSeq" id="WP_281481563.1">
    <property type="nucleotide sequence ID" value="NZ_CP124543.1"/>
</dbReference>
<dbReference type="Pfam" id="PF04851">
    <property type="entry name" value="ResIII"/>
    <property type="match status" value="1"/>
</dbReference>
<evidence type="ECO:0000259" key="6">
    <source>
        <dbReference type="PROSITE" id="PS51194"/>
    </source>
</evidence>
<dbReference type="PROSITE" id="PS51192">
    <property type="entry name" value="HELICASE_ATP_BIND_1"/>
    <property type="match status" value="1"/>
</dbReference>
<dbReference type="Pfam" id="PF00271">
    <property type="entry name" value="Helicase_C"/>
    <property type="match status" value="1"/>
</dbReference>
<dbReference type="GO" id="GO:0004519">
    <property type="term" value="F:endonuclease activity"/>
    <property type="evidence" value="ECO:0007669"/>
    <property type="project" value="InterPro"/>
</dbReference>
<organism evidence="7 8">
    <name type="scientific">Halotia branconii CENA392</name>
    <dbReference type="NCBI Taxonomy" id="1539056"/>
    <lineage>
        <taxon>Bacteria</taxon>
        <taxon>Bacillati</taxon>
        <taxon>Cyanobacteriota</taxon>
        <taxon>Cyanophyceae</taxon>
        <taxon>Nostocales</taxon>
        <taxon>Nodulariaceae</taxon>
        <taxon>Halotia</taxon>
    </lineage>
</organism>
<dbReference type="InterPro" id="IPR002711">
    <property type="entry name" value="HNH"/>
</dbReference>
<dbReference type="PROSITE" id="PS51194">
    <property type="entry name" value="HELICASE_CTER"/>
    <property type="match status" value="1"/>
</dbReference>
<protein>
    <submittedName>
        <fullName evidence="7">DEAD/DEAH box helicase family protein</fullName>
    </submittedName>
</protein>
<dbReference type="PANTHER" id="PTHR11274:SF0">
    <property type="entry name" value="GENERAL TRANSCRIPTION AND DNA REPAIR FACTOR IIH HELICASE SUBUNIT XPB"/>
    <property type="match status" value="1"/>
</dbReference>
<evidence type="ECO:0000256" key="3">
    <source>
        <dbReference type="ARBA" id="ARBA00022806"/>
    </source>
</evidence>
<dbReference type="PANTHER" id="PTHR11274">
    <property type="entry name" value="RAD25/XP-B DNA REPAIR HELICASE"/>
    <property type="match status" value="1"/>
</dbReference>
<dbReference type="Gene3D" id="3.40.50.300">
    <property type="entry name" value="P-loop containing nucleotide triphosphate hydrolases"/>
    <property type="match status" value="2"/>
</dbReference>
<dbReference type="InterPro" id="IPR003615">
    <property type="entry name" value="HNH_nuc"/>
</dbReference>
<dbReference type="GO" id="GO:0003677">
    <property type="term" value="F:DNA binding"/>
    <property type="evidence" value="ECO:0007669"/>
    <property type="project" value="InterPro"/>
</dbReference>
<dbReference type="InterPro" id="IPR001650">
    <property type="entry name" value="Helicase_C-like"/>
</dbReference>
<dbReference type="GO" id="GO:0004386">
    <property type="term" value="F:helicase activity"/>
    <property type="evidence" value="ECO:0007669"/>
    <property type="project" value="UniProtKB-KW"/>
</dbReference>
<dbReference type="InterPro" id="IPR014001">
    <property type="entry name" value="Helicase_ATP-bd"/>
</dbReference>
<reference evidence="7 8" key="1">
    <citation type="journal article" date="2023" name="Limnol Oceanogr Lett">
        <title>Environmental adaptations by the intertidal Antarctic cyanobacterium Halotia branconii CENA392 as revealed using long-read genome sequencing.</title>
        <authorList>
            <person name="Dextro R.B."/>
            <person name="Delbaje E."/>
            <person name="Freitas P.N.N."/>
            <person name="Geraldes V."/>
            <person name="Pinto E."/>
            <person name="Long P.F."/>
            <person name="Fiore M.F."/>
        </authorList>
    </citation>
    <scope>NUCLEOTIDE SEQUENCE [LARGE SCALE GENOMIC DNA]</scope>
    <source>
        <strain evidence="7 8">CENA392</strain>
    </source>
</reference>
<dbReference type="GO" id="GO:0005524">
    <property type="term" value="F:ATP binding"/>
    <property type="evidence" value="ECO:0007669"/>
    <property type="project" value="UniProtKB-KW"/>
</dbReference>
<keyword evidence="8" id="KW-1185">Reference proteome</keyword>
<evidence type="ECO:0000256" key="1">
    <source>
        <dbReference type="ARBA" id="ARBA00022741"/>
    </source>
</evidence>
<evidence type="ECO:0000313" key="8">
    <source>
        <dbReference type="Proteomes" id="UP001223520"/>
    </source>
</evidence>
<proteinExistence type="predicted"/>
<name>A0AAJ6P840_9CYAN</name>
<evidence type="ECO:0000256" key="2">
    <source>
        <dbReference type="ARBA" id="ARBA00022801"/>
    </source>
</evidence>
<evidence type="ECO:0000259" key="5">
    <source>
        <dbReference type="PROSITE" id="PS51192"/>
    </source>
</evidence>
<keyword evidence="4" id="KW-0067">ATP-binding</keyword>
<dbReference type="AlphaFoldDB" id="A0AAJ6P840"/>
<keyword evidence="2" id="KW-0378">Hydrolase</keyword>
<dbReference type="Pfam" id="PF01844">
    <property type="entry name" value="HNH"/>
    <property type="match status" value="1"/>
</dbReference>
<dbReference type="SMART" id="SM00490">
    <property type="entry name" value="HELICc"/>
    <property type="match status" value="1"/>
</dbReference>
<dbReference type="Gene3D" id="1.10.30.50">
    <property type="match status" value="1"/>
</dbReference>
<dbReference type="SMART" id="SM00507">
    <property type="entry name" value="HNHc"/>
    <property type="match status" value="1"/>
</dbReference>
<feature type="domain" description="Helicase ATP-binding" evidence="5">
    <location>
        <begin position="43"/>
        <end position="238"/>
    </location>
</feature>
<dbReference type="CDD" id="cd00085">
    <property type="entry name" value="HNHc"/>
    <property type="match status" value="1"/>
</dbReference>
<dbReference type="KEGG" id="hbq:QI031_20920"/>
<gene>
    <name evidence="7" type="ORF">QI031_20920</name>
</gene>